<reference evidence="1" key="1">
    <citation type="submission" date="2020-05" db="EMBL/GenBank/DDBJ databases">
        <title>Large-scale comparative analyses of tick genomes elucidate their genetic diversity and vector capacities.</title>
        <authorList>
            <person name="Jia N."/>
            <person name="Wang J."/>
            <person name="Shi W."/>
            <person name="Du L."/>
            <person name="Sun Y."/>
            <person name="Zhan W."/>
            <person name="Jiang J."/>
            <person name="Wang Q."/>
            <person name="Zhang B."/>
            <person name="Ji P."/>
            <person name="Sakyi L.B."/>
            <person name="Cui X."/>
            <person name="Yuan T."/>
            <person name="Jiang B."/>
            <person name="Yang W."/>
            <person name="Lam T.T.-Y."/>
            <person name="Chang Q."/>
            <person name="Ding S."/>
            <person name="Wang X."/>
            <person name="Zhu J."/>
            <person name="Ruan X."/>
            <person name="Zhao L."/>
            <person name="Wei J."/>
            <person name="Que T."/>
            <person name="Du C."/>
            <person name="Cheng J."/>
            <person name="Dai P."/>
            <person name="Han X."/>
            <person name="Huang E."/>
            <person name="Gao Y."/>
            <person name="Liu J."/>
            <person name="Shao H."/>
            <person name="Ye R."/>
            <person name="Li L."/>
            <person name="Wei W."/>
            <person name="Wang X."/>
            <person name="Wang C."/>
            <person name="Yang T."/>
            <person name="Huo Q."/>
            <person name="Li W."/>
            <person name="Guo W."/>
            <person name="Chen H."/>
            <person name="Zhou L."/>
            <person name="Ni X."/>
            <person name="Tian J."/>
            <person name="Zhou Y."/>
            <person name="Sheng Y."/>
            <person name="Liu T."/>
            <person name="Pan Y."/>
            <person name="Xia L."/>
            <person name="Li J."/>
            <person name="Zhao F."/>
            <person name="Cao W."/>
        </authorList>
    </citation>
    <scope>NUCLEOTIDE SEQUENCE</scope>
    <source>
        <strain evidence="1">Hyas-2018</strain>
    </source>
</reference>
<sequence>MDCVASPAAIVQTIIELMDCDSKDEQFDDVVTVLALKLPRLQRNRIPKYCEEVLSRYFNFELKRLFRLSRETFHKLVLDYMASPFFPQEDDQSMYNLADRFNLAVSTVHSSVEQMLDFLNSMSAEVIVWPHRQEQERSKTGFLVKSAGKGPQNTIGCIDGCHIEITKPTESPSSYYTLVKEEVDARIGFLETAPKGQSVPSFSAAPNT</sequence>
<evidence type="ECO:0000313" key="2">
    <source>
        <dbReference type="Proteomes" id="UP000821845"/>
    </source>
</evidence>
<dbReference type="EMBL" id="CM023484">
    <property type="protein sequence ID" value="KAH6932188.1"/>
    <property type="molecule type" value="Genomic_DNA"/>
</dbReference>
<name>A0ACB7SBE9_HYAAI</name>
<protein>
    <submittedName>
        <fullName evidence="1">Uncharacterized protein</fullName>
    </submittedName>
</protein>
<keyword evidence="2" id="KW-1185">Reference proteome</keyword>
<dbReference type="Proteomes" id="UP000821845">
    <property type="component" value="Chromosome 4"/>
</dbReference>
<organism evidence="1 2">
    <name type="scientific">Hyalomma asiaticum</name>
    <name type="common">Tick</name>
    <dbReference type="NCBI Taxonomy" id="266040"/>
    <lineage>
        <taxon>Eukaryota</taxon>
        <taxon>Metazoa</taxon>
        <taxon>Ecdysozoa</taxon>
        <taxon>Arthropoda</taxon>
        <taxon>Chelicerata</taxon>
        <taxon>Arachnida</taxon>
        <taxon>Acari</taxon>
        <taxon>Parasitiformes</taxon>
        <taxon>Ixodida</taxon>
        <taxon>Ixodoidea</taxon>
        <taxon>Ixodidae</taxon>
        <taxon>Hyalomminae</taxon>
        <taxon>Hyalomma</taxon>
    </lineage>
</organism>
<accession>A0ACB7SBE9</accession>
<comment type="caution">
    <text evidence="1">The sequence shown here is derived from an EMBL/GenBank/DDBJ whole genome shotgun (WGS) entry which is preliminary data.</text>
</comment>
<evidence type="ECO:0000313" key="1">
    <source>
        <dbReference type="EMBL" id="KAH6932188.1"/>
    </source>
</evidence>
<gene>
    <name evidence="1" type="ORF">HPB50_003642</name>
</gene>
<proteinExistence type="predicted"/>